<evidence type="ECO:0000313" key="5">
    <source>
        <dbReference type="EMBL" id="TXC64810.1"/>
    </source>
</evidence>
<keyword evidence="3" id="KW-0408">Iron</keyword>
<gene>
    <name evidence="5" type="ORF">FRZ32_14855</name>
</gene>
<protein>
    <recommendedName>
        <fullName evidence="4">JmjC domain-containing protein</fullName>
    </recommendedName>
</protein>
<dbReference type="InterPro" id="IPR003347">
    <property type="entry name" value="JmjC_dom"/>
</dbReference>
<comment type="caution">
    <text evidence="5">The sequence shown here is derived from an EMBL/GenBank/DDBJ whole genome shotgun (WGS) entry which is preliminary data.</text>
</comment>
<dbReference type="SUPFAM" id="SSF51197">
    <property type="entry name" value="Clavaminate synthase-like"/>
    <property type="match status" value="1"/>
</dbReference>
<feature type="domain" description="JmjC" evidence="4">
    <location>
        <begin position="90"/>
        <end position="263"/>
    </location>
</feature>
<reference evidence="5 6" key="1">
    <citation type="journal article" date="2015" name="J. Microbiol.">
        <title>Sphingosinicella ginsenosidimutans sp. nov., with ginsenoside converting activity.</title>
        <authorList>
            <person name="Kim J.K."/>
            <person name="Kang M.S."/>
            <person name="Park S.C."/>
            <person name="Kim K.M."/>
            <person name="Choi K."/>
            <person name="Yoon M.H."/>
            <person name="Im W.T."/>
        </authorList>
    </citation>
    <scope>NUCLEOTIDE SEQUENCE [LARGE SCALE GENOMIC DNA]</scope>
    <source>
        <strain evidence="5 6">BS-11</strain>
    </source>
</reference>
<keyword evidence="2" id="KW-0479">Metal-binding</keyword>
<dbReference type="OrthoDB" id="9764016at2"/>
<name>A0A5C6TXD8_9SPHN</name>
<evidence type="ECO:0000256" key="3">
    <source>
        <dbReference type="ARBA" id="ARBA00023004"/>
    </source>
</evidence>
<dbReference type="Gene3D" id="2.60.120.650">
    <property type="entry name" value="Cupin"/>
    <property type="match status" value="1"/>
</dbReference>
<dbReference type="PROSITE" id="PS51184">
    <property type="entry name" value="JMJC"/>
    <property type="match status" value="1"/>
</dbReference>
<organism evidence="5 6">
    <name type="scientific">Allosphingosinicella ginsenosidimutans</name>
    <dbReference type="NCBI Taxonomy" id="1176539"/>
    <lineage>
        <taxon>Bacteria</taxon>
        <taxon>Pseudomonadati</taxon>
        <taxon>Pseudomonadota</taxon>
        <taxon>Alphaproteobacteria</taxon>
        <taxon>Sphingomonadales</taxon>
        <taxon>Sphingomonadaceae</taxon>
        <taxon>Allosphingosinicella</taxon>
    </lineage>
</organism>
<dbReference type="GO" id="GO:0046872">
    <property type="term" value="F:metal ion binding"/>
    <property type="evidence" value="ECO:0007669"/>
    <property type="project" value="UniProtKB-KW"/>
</dbReference>
<comment type="cofactor">
    <cofactor evidence="1">
        <name>Fe(2+)</name>
        <dbReference type="ChEBI" id="CHEBI:29033"/>
    </cofactor>
</comment>
<dbReference type="Pfam" id="PF08007">
    <property type="entry name" value="JmjC_2"/>
    <property type="match status" value="1"/>
</dbReference>
<evidence type="ECO:0000256" key="2">
    <source>
        <dbReference type="ARBA" id="ARBA00022723"/>
    </source>
</evidence>
<dbReference type="RefSeq" id="WP_147044234.1">
    <property type="nucleotide sequence ID" value="NZ_BAABIR010000001.1"/>
</dbReference>
<evidence type="ECO:0000259" key="4">
    <source>
        <dbReference type="PROSITE" id="PS51184"/>
    </source>
</evidence>
<dbReference type="InterPro" id="IPR039994">
    <property type="entry name" value="NO66-like"/>
</dbReference>
<sequence length="413" mass="45866">MASKALNMDEASGATASPRWEEDALGFLIAPMTRQAFLGEYYEQRALLVRRGEPFRYADLLTLDTLDAFIAGADLREGMLDLTSRRERPPRDAYIDSRGRVDPVAVAELYMDGATIILPHLHDSMANLGEFCRSLEEVFSCHVQTNIYLTPRVNEDGSANQGFPPHYDNHDVFVMQISGRKAWRLYGTPVETPYRGEQFDIATHQAGEVTESFTLEPGDCLYVPRGLMHDAENVGEEPSLHITVGLITKTWADLLLESISELALAEPAFRRSLPAGFAARDFDRAAAERHFAKLIDLVAERARMDGAFDLLADNFMRARKPNTAGVIAAAQQPITDSTPFRRRRFVPWNVADDSGRLVLIGPGEDLELNPHDGDALDVALSGDRFTPADLSCDSPIALARTLWAAGYLERLRD</sequence>
<dbReference type="EMBL" id="VOQQ01000001">
    <property type="protein sequence ID" value="TXC64810.1"/>
    <property type="molecule type" value="Genomic_DNA"/>
</dbReference>
<dbReference type="PANTHER" id="PTHR13096:SF8">
    <property type="entry name" value="RIBOSOMAL OXYGENASE 1"/>
    <property type="match status" value="1"/>
</dbReference>
<accession>A0A5C6TXD8</accession>
<dbReference type="AlphaFoldDB" id="A0A5C6TXD8"/>
<proteinExistence type="predicted"/>
<keyword evidence="6" id="KW-1185">Reference proteome</keyword>
<evidence type="ECO:0000313" key="6">
    <source>
        <dbReference type="Proteomes" id="UP000321249"/>
    </source>
</evidence>
<dbReference type="CDD" id="cd02208">
    <property type="entry name" value="cupin_RmlC-like"/>
    <property type="match status" value="1"/>
</dbReference>
<evidence type="ECO:0000256" key="1">
    <source>
        <dbReference type="ARBA" id="ARBA00001954"/>
    </source>
</evidence>
<dbReference type="PANTHER" id="PTHR13096">
    <property type="entry name" value="MINA53 MYC INDUCED NUCLEAR ANTIGEN"/>
    <property type="match status" value="1"/>
</dbReference>
<dbReference type="Proteomes" id="UP000321249">
    <property type="component" value="Unassembled WGS sequence"/>
</dbReference>